<dbReference type="AlphaFoldDB" id="A0A914C1Y4"/>
<evidence type="ECO:0000256" key="11">
    <source>
        <dbReference type="ARBA" id="ARBA00036357"/>
    </source>
</evidence>
<dbReference type="PANTHER" id="PTHR48099">
    <property type="entry name" value="C-1-TETRAHYDROFOLATE SYNTHASE, CYTOPLASMIC-RELATED"/>
    <property type="match status" value="1"/>
</dbReference>
<protein>
    <recommendedName>
        <fullName evidence="5">C-1-tetrahydrofolate synthase, cytoplasmic</fullName>
        <ecNumber evidence="4">1.5.1.5</ecNumber>
        <ecNumber evidence="3">3.5.4.9</ecNumber>
    </recommendedName>
</protein>
<dbReference type="InterPro" id="IPR020630">
    <property type="entry name" value="THF_DH/CycHdrlase_cat_dom"/>
</dbReference>
<dbReference type="InterPro" id="IPR020867">
    <property type="entry name" value="THF_DH/CycHdrlase_CS"/>
</dbReference>
<evidence type="ECO:0000256" key="7">
    <source>
        <dbReference type="ARBA" id="ARBA00022801"/>
    </source>
</evidence>
<dbReference type="Gene3D" id="3.40.50.10860">
    <property type="entry name" value="Leucine Dehydrogenase, chain A, domain 1"/>
    <property type="match status" value="1"/>
</dbReference>
<evidence type="ECO:0000256" key="8">
    <source>
        <dbReference type="ARBA" id="ARBA00022857"/>
    </source>
</evidence>
<dbReference type="EC" id="1.5.1.5" evidence="4"/>
<dbReference type="Pfam" id="PF02882">
    <property type="entry name" value="THF_DHG_CYH_C"/>
    <property type="match status" value="1"/>
</dbReference>
<dbReference type="PROSITE" id="PS00767">
    <property type="entry name" value="THF_DHG_CYH_2"/>
    <property type="match status" value="1"/>
</dbReference>
<dbReference type="InterPro" id="IPR046346">
    <property type="entry name" value="Aminoacid_DH-like_N_sf"/>
</dbReference>
<dbReference type="FunFam" id="3.40.50.720:FF:000006">
    <property type="entry name" value="Bifunctional protein FolD"/>
    <property type="match status" value="1"/>
</dbReference>
<comment type="pathway">
    <text evidence="1">One-carbon metabolism; tetrahydrofolate interconversion.</text>
</comment>
<dbReference type="CDD" id="cd01080">
    <property type="entry name" value="NAD_bind_m-THF_DH_Cyclohyd"/>
    <property type="match status" value="1"/>
</dbReference>
<keyword evidence="6" id="KW-0554">One-carbon metabolism</keyword>
<keyword evidence="10" id="KW-0511">Multifunctional enzyme</keyword>
<evidence type="ECO:0000256" key="2">
    <source>
        <dbReference type="ARBA" id="ARBA00011738"/>
    </source>
</evidence>
<dbReference type="EC" id="3.5.4.9" evidence="3"/>
<dbReference type="WBParaSite" id="ACRNAN_Path_1532.g5979.t1">
    <property type="protein sequence ID" value="ACRNAN_Path_1532.g5979.t1"/>
    <property type="gene ID" value="ACRNAN_Path_1532.g5979"/>
</dbReference>
<keyword evidence="9" id="KW-0560">Oxidoreductase</keyword>
<dbReference type="Gene3D" id="3.40.50.720">
    <property type="entry name" value="NAD(P)-binding Rossmann-like Domain"/>
    <property type="match status" value="1"/>
</dbReference>
<feature type="domain" description="Tetrahydrofolate dehydrogenase/cyclohydrolase catalytic" evidence="13">
    <location>
        <begin position="31"/>
        <end position="149"/>
    </location>
</feature>
<evidence type="ECO:0000256" key="10">
    <source>
        <dbReference type="ARBA" id="ARBA00023268"/>
    </source>
</evidence>
<feature type="domain" description="Tetrahydrofolate dehydrogenase/cyclohydrolase NAD(P)-binding" evidence="14">
    <location>
        <begin position="170"/>
        <end position="317"/>
    </location>
</feature>
<evidence type="ECO:0000259" key="14">
    <source>
        <dbReference type="Pfam" id="PF02882"/>
    </source>
</evidence>
<evidence type="ECO:0000313" key="15">
    <source>
        <dbReference type="Proteomes" id="UP000887540"/>
    </source>
</evidence>
<dbReference type="PRINTS" id="PR00085">
    <property type="entry name" value="THFDHDRGNASE"/>
</dbReference>
<keyword evidence="7" id="KW-0378">Hydrolase</keyword>
<dbReference type="GO" id="GO:0004329">
    <property type="term" value="F:formate-tetrahydrofolate ligase activity"/>
    <property type="evidence" value="ECO:0007669"/>
    <property type="project" value="UniProtKB-EC"/>
</dbReference>
<dbReference type="InterPro" id="IPR020631">
    <property type="entry name" value="THF_DH/CycHdrlase_NAD-bd_dom"/>
</dbReference>
<keyword evidence="8" id="KW-0521">NADP</keyword>
<evidence type="ECO:0000256" key="1">
    <source>
        <dbReference type="ARBA" id="ARBA00004777"/>
    </source>
</evidence>
<proteinExistence type="inferred from homology"/>
<dbReference type="Proteomes" id="UP000887540">
    <property type="component" value="Unplaced"/>
</dbReference>
<sequence>MIYYKYIRINVLIDQIKVINKFRFRKMAKLIDGNKISKEVLNEVSEELKKIQQKHPDFKPTLAIVQVGDRSDSNVYIGNKIKRAAEVGMDAKLVKLSNQITQVELEDEIDKLNKDHYVDGIIVQLPLDCVNEIDADSVIDQIHPAKDVDGLTRINAGKLMRGELKNTIFPCTPYGCLYLVQKATGDPNYVVGKRVVVVGRSKIVGSPAAALFMWHHGTTTICHSKTKDLKEVCKEADILIVAIGKEELIKGDWVKPGAVVIDCGINVRELEGGKRKLFGDVEFSSAQSVAGYITPVPGGVGPMTVAMLIKNTFQQGKARRLQA</sequence>
<dbReference type="FunFam" id="3.40.50.10860:FF:000005">
    <property type="entry name" value="C-1-tetrahydrofolate synthase, cytoplasmic, putative"/>
    <property type="match status" value="1"/>
</dbReference>
<comment type="catalytic activity">
    <reaction evidence="12">
        <text>(6S)-5,6,7,8-tetrahydrofolate + formate + ATP = (6R)-10-formyltetrahydrofolate + ADP + phosphate</text>
        <dbReference type="Rhea" id="RHEA:20221"/>
        <dbReference type="ChEBI" id="CHEBI:15740"/>
        <dbReference type="ChEBI" id="CHEBI:30616"/>
        <dbReference type="ChEBI" id="CHEBI:43474"/>
        <dbReference type="ChEBI" id="CHEBI:57453"/>
        <dbReference type="ChEBI" id="CHEBI:195366"/>
        <dbReference type="ChEBI" id="CHEBI:456216"/>
        <dbReference type="EC" id="6.3.4.3"/>
    </reaction>
</comment>
<accession>A0A914C1Y4</accession>
<evidence type="ECO:0000256" key="4">
    <source>
        <dbReference type="ARBA" id="ARBA00012859"/>
    </source>
</evidence>
<evidence type="ECO:0000256" key="9">
    <source>
        <dbReference type="ARBA" id="ARBA00023002"/>
    </source>
</evidence>
<dbReference type="GO" id="GO:0005829">
    <property type="term" value="C:cytosol"/>
    <property type="evidence" value="ECO:0007669"/>
    <property type="project" value="TreeGrafter"/>
</dbReference>
<evidence type="ECO:0000259" key="13">
    <source>
        <dbReference type="Pfam" id="PF00763"/>
    </source>
</evidence>
<dbReference type="GO" id="GO:0004488">
    <property type="term" value="F:methylenetetrahydrofolate dehydrogenase (NADP+) activity"/>
    <property type="evidence" value="ECO:0007669"/>
    <property type="project" value="UniProtKB-EC"/>
</dbReference>
<comment type="catalytic activity">
    <reaction evidence="11">
        <text>(6R)-5,10-methenyltetrahydrofolate + H2O = (6R)-10-formyltetrahydrofolate + H(+)</text>
        <dbReference type="Rhea" id="RHEA:23700"/>
        <dbReference type="ChEBI" id="CHEBI:15377"/>
        <dbReference type="ChEBI" id="CHEBI:15378"/>
        <dbReference type="ChEBI" id="CHEBI:57455"/>
        <dbReference type="ChEBI" id="CHEBI:195366"/>
        <dbReference type="EC" id="3.5.4.9"/>
    </reaction>
</comment>
<dbReference type="HAMAP" id="MF_01576">
    <property type="entry name" value="THF_DHG_CYH"/>
    <property type="match status" value="1"/>
</dbReference>
<dbReference type="GO" id="GO:0035999">
    <property type="term" value="P:tetrahydrofolate interconversion"/>
    <property type="evidence" value="ECO:0007669"/>
    <property type="project" value="TreeGrafter"/>
</dbReference>
<dbReference type="Pfam" id="PF00763">
    <property type="entry name" value="THF_DHG_CYH"/>
    <property type="match status" value="1"/>
</dbReference>
<dbReference type="InterPro" id="IPR036291">
    <property type="entry name" value="NAD(P)-bd_dom_sf"/>
</dbReference>
<evidence type="ECO:0000256" key="3">
    <source>
        <dbReference type="ARBA" id="ARBA00012776"/>
    </source>
</evidence>
<evidence type="ECO:0000256" key="6">
    <source>
        <dbReference type="ARBA" id="ARBA00022563"/>
    </source>
</evidence>
<dbReference type="PANTHER" id="PTHR48099:SF5">
    <property type="entry name" value="C-1-TETRAHYDROFOLATE SYNTHASE, CYTOPLASMIC"/>
    <property type="match status" value="1"/>
</dbReference>
<keyword evidence="15" id="KW-1185">Reference proteome</keyword>
<comment type="subunit">
    <text evidence="2">Homodimer.</text>
</comment>
<evidence type="ECO:0000256" key="5">
    <source>
        <dbReference type="ARBA" id="ARBA00017592"/>
    </source>
</evidence>
<reference evidence="16" key="1">
    <citation type="submission" date="2022-11" db="UniProtKB">
        <authorList>
            <consortium name="WormBaseParasite"/>
        </authorList>
    </citation>
    <scope>IDENTIFICATION</scope>
</reference>
<name>A0A914C1Y4_9BILA</name>
<dbReference type="SUPFAM" id="SSF53223">
    <property type="entry name" value="Aminoacid dehydrogenase-like, N-terminal domain"/>
    <property type="match status" value="1"/>
</dbReference>
<dbReference type="SUPFAM" id="SSF51735">
    <property type="entry name" value="NAD(P)-binding Rossmann-fold domains"/>
    <property type="match status" value="1"/>
</dbReference>
<dbReference type="InterPro" id="IPR000672">
    <property type="entry name" value="THF_DH/CycHdrlase"/>
</dbReference>
<evidence type="ECO:0000256" key="12">
    <source>
        <dbReference type="ARBA" id="ARBA00049033"/>
    </source>
</evidence>
<evidence type="ECO:0000313" key="16">
    <source>
        <dbReference type="WBParaSite" id="ACRNAN_Path_1532.g5979.t1"/>
    </source>
</evidence>
<dbReference type="GO" id="GO:0004477">
    <property type="term" value="F:methenyltetrahydrofolate cyclohydrolase activity"/>
    <property type="evidence" value="ECO:0007669"/>
    <property type="project" value="UniProtKB-EC"/>
</dbReference>
<organism evidence="15 16">
    <name type="scientific">Acrobeloides nanus</name>
    <dbReference type="NCBI Taxonomy" id="290746"/>
    <lineage>
        <taxon>Eukaryota</taxon>
        <taxon>Metazoa</taxon>
        <taxon>Ecdysozoa</taxon>
        <taxon>Nematoda</taxon>
        <taxon>Chromadorea</taxon>
        <taxon>Rhabditida</taxon>
        <taxon>Tylenchina</taxon>
        <taxon>Cephalobomorpha</taxon>
        <taxon>Cephaloboidea</taxon>
        <taxon>Cephalobidae</taxon>
        <taxon>Acrobeloides</taxon>
    </lineage>
</organism>